<dbReference type="PANTHER" id="PTHR33734">
    <property type="entry name" value="LYSM DOMAIN-CONTAINING GPI-ANCHORED PROTEIN 2"/>
    <property type="match status" value="1"/>
</dbReference>
<feature type="signal peptide" evidence="2">
    <location>
        <begin position="1"/>
        <end position="23"/>
    </location>
</feature>
<feature type="compositionally biased region" description="Polar residues" evidence="1">
    <location>
        <begin position="29"/>
        <end position="39"/>
    </location>
</feature>
<keyword evidence="5" id="KW-1185">Reference proteome</keyword>
<evidence type="ECO:0000313" key="4">
    <source>
        <dbReference type="EMBL" id="GAA5481584.1"/>
    </source>
</evidence>
<dbReference type="SUPFAM" id="SSF54106">
    <property type="entry name" value="LysM domain"/>
    <property type="match status" value="1"/>
</dbReference>
<keyword evidence="2" id="KW-0732">Signal</keyword>
<dbReference type="Gene3D" id="3.10.350.10">
    <property type="entry name" value="LysM domain"/>
    <property type="match status" value="1"/>
</dbReference>
<gene>
    <name evidence="4" type="ORF">Hsar01_00793</name>
</gene>
<feature type="compositionally biased region" description="Low complexity" evidence="1">
    <location>
        <begin position="63"/>
        <end position="94"/>
    </location>
</feature>
<dbReference type="CDD" id="cd00118">
    <property type="entry name" value="LysM"/>
    <property type="match status" value="1"/>
</dbReference>
<protein>
    <recommendedName>
        <fullName evidence="3">LysM domain-containing protein</fullName>
    </recommendedName>
</protein>
<name>A0ABP9UJS7_9BACT</name>
<organism evidence="4 5">
    <name type="scientific">Haloferula sargassicola</name>
    <dbReference type="NCBI Taxonomy" id="490096"/>
    <lineage>
        <taxon>Bacteria</taxon>
        <taxon>Pseudomonadati</taxon>
        <taxon>Verrucomicrobiota</taxon>
        <taxon>Verrucomicrobiia</taxon>
        <taxon>Verrucomicrobiales</taxon>
        <taxon>Verrucomicrobiaceae</taxon>
        <taxon>Haloferula</taxon>
    </lineage>
</organism>
<comment type="caution">
    <text evidence="4">The sequence shown here is derived from an EMBL/GenBank/DDBJ whole genome shotgun (WGS) entry which is preliminary data.</text>
</comment>
<dbReference type="PANTHER" id="PTHR33734:SF22">
    <property type="entry name" value="MEMBRANE-BOUND LYTIC MUREIN TRANSGLYCOSYLASE D"/>
    <property type="match status" value="1"/>
</dbReference>
<dbReference type="RefSeq" id="WP_353565736.1">
    <property type="nucleotide sequence ID" value="NZ_BAABRI010000004.1"/>
</dbReference>
<evidence type="ECO:0000256" key="2">
    <source>
        <dbReference type="SAM" id="SignalP"/>
    </source>
</evidence>
<feature type="region of interest" description="Disordered" evidence="1">
    <location>
        <begin position="22"/>
        <end position="98"/>
    </location>
</feature>
<evidence type="ECO:0000256" key="1">
    <source>
        <dbReference type="SAM" id="MobiDB-lite"/>
    </source>
</evidence>
<dbReference type="SMART" id="SM00257">
    <property type="entry name" value="LysM"/>
    <property type="match status" value="1"/>
</dbReference>
<feature type="chain" id="PRO_5045082901" description="LysM domain-containing protein" evidence="2">
    <location>
        <begin position="24"/>
        <end position="143"/>
    </location>
</feature>
<dbReference type="PROSITE" id="PS51257">
    <property type="entry name" value="PROKAR_LIPOPROTEIN"/>
    <property type="match status" value="1"/>
</dbReference>
<dbReference type="Proteomes" id="UP001476282">
    <property type="component" value="Unassembled WGS sequence"/>
</dbReference>
<sequence>MNPKIRLTALLATSALASCSTFKGDENYDTASGYDTSNPYGVPNSGGYESAPYQDVNAPASDPSYGSAAYEEAAPAPAPAPSTASPAPSVASSGRTHTVVRGDTLWGISKKYGVSQDALRSANGMAATETTVKLGQTLTIPGR</sequence>
<dbReference type="Pfam" id="PF01476">
    <property type="entry name" value="LysM"/>
    <property type="match status" value="1"/>
</dbReference>
<accession>A0ABP9UJS7</accession>
<evidence type="ECO:0000313" key="5">
    <source>
        <dbReference type="Proteomes" id="UP001476282"/>
    </source>
</evidence>
<dbReference type="PROSITE" id="PS51782">
    <property type="entry name" value="LYSM"/>
    <property type="match status" value="1"/>
</dbReference>
<feature type="domain" description="LysM" evidence="3">
    <location>
        <begin position="95"/>
        <end position="140"/>
    </location>
</feature>
<dbReference type="EMBL" id="BAABRI010000004">
    <property type="protein sequence ID" value="GAA5481584.1"/>
    <property type="molecule type" value="Genomic_DNA"/>
</dbReference>
<dbReference type="InterPro" id="IPR036779">
    <property type="entry name" value="LysM_dom_sf"/>
</dbReference>
<proteinExistence type="predicted"/>
<reference evidence="4 5" key="1">
    <citation type="submission" date="2024-02" db="EMBL/GenBank/DDBJ databases">
        <title>Haloferula sargassicola NBRC 104335.</title>
        <authorList>
            <person name="Ichikawa N."/>
            <person name="Katano-Makiyama Y."/>
            <person name="Hidaka K."/>
        </authorList>
    </citation>
    <scope>NUCLEOTIDE SEQUENCE [LARGE SCALE GENOMIC DNA]</scope>
    <source>
        <strain evidence="4 5">NBRC 104335</strain>
    </source>
</reference>
<dbReference type="InterPro" id="IPR018392">
    <property type="entry name" value="LysM"/>
</dbReference>
<evidence type="ECO:0000259" key="3">
    <source>
        <dbReference type="PROSITE" id="PS51782"/>
    </source>
</evidence>